<feature type="non-terminal residue" evidence="1">
    <location>
        <position position="166"/>
    </location>
</feature>
<name>A0A2H0TRF9_9BACT</name>
<accession>A0A2H0TRF9</accession>
<comment type="caution">
    <text evidence="1">The sequence shown here is derived from an EMBL/GenBank/DDBJ whole genome shotgun (WGS) entry which is preliminary data.</text>
</comment>
<proteinExistence type="predicted"/>
<dbReference type="AlphaFoldDB" id="A0A2H0TRF9"/>
<dbReference type="Proteomes" id="UP000230154">
    <property type="component" value="Unassembled WGS sequence"/>
</dbReference>
<evidence type="ECO:0000313" key="1">
    <source>
        <dbReference type="EMBL" id="PIR74760.1"/>
    </source>
</evidence>
<organism evidence="1 2">
    <name type="scientific">Candidatus Magasanikbacteria bacterium CG10_big_fil_rev_8_21_14_0_10_47_10</name>
    <dbReference type="NCBI Taxonomy" id="1974652"/>
    <lineage>
        <taxon>Bacteria</taxon>
        <taxon>Candidatus Magasanikiibacteriota</taxon>
    </lineage>
</organism>
<protein>
    <submittedName>
        <fullName evidence="1">Uncharacterized protein</fullName>
    </submittedName>
</protein>
<gene>
    <name evidence="1" type="ORF">COU35_00810</name>
</gene>
<sequence length="166" mass="18813">MRHKTLIYKNLLQTFMRQKQLPNIVEFLRFIKNKKNFQSFYLFCGKHNHLLPEPIFNTVLFHGSTKAMTALEPNTSVGQDGRPEQSAFVYATDDPNYAIFLALLNIKENGGASVYAGSYSTKLSISLGFVNGSSKLKDGYVNIIDSSGFKKTKNREYKSNKKTEVL</sequence>
<reference evidence="2" key="1">
    <citation type="submission" date="2017-09" db="EMBL/GenBank/DDBJ databases">
        <title>Depth-based differentiation of microbial function through sediment-hosted aquifers and enrichment of novel symbionts in the deep terrestrial subsurface.</title>
        <authorList>
            <person name="Probst A.J."/>
            <person name="Ladd B."/>
            <person name="Jarett J.K."/>
            <person name="Geller-Mcgrath D.E."/>
            <person name="Sieber C.M.K."/>
            <person name="Emerson J.B."/>
            <person name="Anantharaman K."/>
            <person name="Thomas B.C."/>
            <person name="Malmstrom R."/>
            <person name="Stieglmeier M."/>
            <person name="Klingl A."/>
            <person name="Woyke T."/>
            <person name="Ryan C.M."/>
            <person name="Banfield J.F."/>
        </authorList>
    </citation>
    <scope>NUCLEOTIDE SEQUENCE [LARGE SCALE GENOMIC DNA]</scope>
</reference>
<dbReference type="EMBL" id="PFCB01000008">
    <property type="protein sequence ID" value="PIR74760.1"/>
    <property type="molecule type" value="Genomic_DNA"/>
</dbReference>
<evidence type="ECO:0000313" key="2">
    <source>
        <dbReference type="Proteomes" id="UP000230154"/>
    </source>
</evidence>